<dbReference type="InterPro" id="IPR011161">
    <property type="entry name" value="MHC_I-like_Ag-recog"/>
</dbReference>
<dbReference type="AlphaFoldDB" id="A0A3B5BAH5"/>
<dbReference type="InterPro" id="IPR011162">
    <property type="entry name" value="MHC_I/II-like_Ag-recog"/>
</dbReference>
<organism evidence="3">
    <name type="scientific">Stegastes partitus</name>
    <name type="common">bicolor damselfish</name>
    <dbReference type="NCBI Taxonomy" id="144197"/>
    <lineage>
        <taxon>Eukaryota</taxon>
        <taxon>Metazoa</taxon>
        <taxon>Chordata</taxon>
        <taxon>Craniata</taxon>
        <taxon>Vertebrata</taxon>
        <taxon>Euteleostomi</taxon>
        <taxon>Actinopterygii</taxon>
        <taxon>Neopterygii</taxon>
        <taxon>Teleostei</taxon>
        <taxon>Neoteleostei</taxon>
        <taxon>Acanthomorphata</taxon>
        <taxon>Ovalentaria</taxon>
        <taxon>Pomacentridae</taxon>
        <taxon>Stegastes</taxon>
    </lineage>
</organism>
<dbReference type="GO" id="GO:0009897">
    <property type="term" value="C:external side of plasma membrane"/>
    <property type="evidence" value="ECO:0007669"/>
    <property type="project" value="TreeGrafter"/>
</dbReference>
<dbReference type="GeneTree" id="ENSGT01150000287002"/>
<dbReference type="PANTHER" id="PTHR16675:SF193">
    <property type="entry name" value="LOC571647 PROTEIN-RELATED"/>
    <property type="match status" value="1"/>
</dbReference>
<sequence length="276" mass="31760">METYGGCRVAQLVALLPRSKKVAGPRSSKLVYLKRHSLIYTYSALSKPVDLPGIHEFTAMGLLDDRPIDYYDSETKVKVPKQPWMKERLKQDYWDKGTQSRRTTASHTLGILLNNHLIINNSHHRILSGWVFICIFPSDVHVLQWMHGCEGDVQPDGSLKFVNGMDMYNYDGDDFLSFDDANGVWIASVEAALPTKRKWDGVQVLKEYTQGYLESECVKWLKEFMECRQQQLKEVRDNKAQRQSQELSSLITKNGFTITKVANQNKQNRALERIET</sequence>
<feature type="domain" description="MHC class I-like antigen recognition-like" evidence="2">
    <location>
        <begin position="35"/>
        <end position="232"/>
    </location>
</feature>
<evidence type="ECO:0000313" key="3">
    <source>
        <dbReference type="Ensembl" id="ENSSPAP00000027119.1"/>
    </source>
</evidence>
<protein>
    <submittedName>
        <fullName evidence="3">Major histocompatibility complex class I ZKA</fullName>
    </submittedName>
</protein>
<evidence type="ECO:0000256" key="1">
    <source>
        <dbReference type="ARBA" id="ARBA00023180"/>
    </source>
</evidence>
<dbReference type="Gene3D" id="3.30.500.10">
    <property type="entry name" value="MHC class I-like antigen recognition-like"/>
    <property type="match status" value="1"/>
</dbReference>
<evidence type="ECO:0000259" key="2">
    <source>
        <dbReference type="Pfam" id="PF00129"/>
    </source>
</evidence>
<dbReference type="GO" id="GO:0006955">
    <property type="term" value="P:immune response"/>
    <property type="evidence" value="ECO:0007669"/>
    <property type="project" value="TreeGrafter"/>
</dbReference>
<dbReference type="Pfam" id="PF00129">
    <property type="entry name" value="MHC_I"/>
    <property type="match status" value="1"/>
</dbReference>
<dbReference type="SUPFAM" id="SSF54452">
    <property type="entry name" value="MHC antigen-recognition domain"/>
    <property type="match status" value="1"/>
</dbReference>
<dbReference type="GO" id="GO:0005615">
    <property type="term" value="C:extracellular space"/>
    <property type="evidence" value="ECO:0007669"/>
    <property type="project" value="TreeGrafter"/>
</dbReference>
<keyword evidence="1" id="KW-0325">Glycoprotein</keyword>
<dbReference type="InterPro" id="IPR050208">
    <property type="entry name" value="MHC_class-I_related"/>
</dbReference>
<dbReference type="Ensembl" id="ENSSPAT00000027562.1">
    <property type="protein sequence ID" value="ENSSPAP00000027119.1"/>
    <property type="gene ID" value="ENSSPAG00000020428.1"/>
</dbReference>
<reference evidence="3" key="1">
    <citation type="submission" date="2023-09" db="UniProtKB">
        <authorList>
            <consortium name="Ensembl"/>
        </authorList>
    </citation>
    <scope>IDENTIFICATION</scope>
</reference>
<accession>A0A3B5BAH5</accession>
<dbReference type="InterPro" id="IPR037055">
    <property type="entry name" value="MHC_I-like_Ag-recog_sf"/>
</dbReference>
<dbReference type="FunFam" id="3.30.500.10:FF:000005">
    <property type="entry name" value="MHC class I antigen ZKA transcript variant 1"/>
    <property type="match status" value="1"/>
</dbReference>
<dbReference type="PANTHER" id="PTHR16675">
    <property type="entry name" value="MHC CLASS I-RELATED"/>
    <property type="match status" value="1"/>
</dbReference>
<dbReference type="STRING" id="144197.ENSSPAP00000027119"/>
<proteinExistence type="predicted"/>
<name>A0A3B5BAH5_9TELE</name>